<organism evidence="2 3">
    <name type="scientific">Mesorhizobium marinum</name>
    <dbReference type="NCBI Taxonomy" id="3228790"/>
    <lineage>
        <taxon>Bacteria</taxon>
        <taxon>Pseudomonadati</taxon>
        <taxon>Pseudomonadota</taxon>
        <taxon>Alphaproteobacteria</taxon>
        <taxon>Hyphomicrobiales</taxon>
        <taxon>Phyllobacteriaceae</taxon>
        <taxon>Mesorhizobium</taxon>
    </lineage>
</organism>
<name>A0ABV3R0H9_9HYPH</name>
<dbReference type="Proteomes" id="UP001556196">
    <property type="component" value="Unassembled WGS sequence"/>
</dbReference>
<feature type="domain" description="DUF6456" evidence="1">
    <location>
        <begin position="101"/>
        <end position="233"/>
    </location>
</feature>
<dbReference type="Pfam" id="PF20057">
    <property type="entry name" value="DUF6456"/>
    <property type="match status" value="1"/>
</dbReference>
<evidence type="ECO:0000313" key="3">
    <source>
        <dbReference type="Proteomes" id="UP001556196"/>
    </source>
</evidence>
<proteinExistence type="predicted"/>
<dbReference type="EMBL" id="JBFOCI010000003">
    <property type="protein sequence ID" value="MEW9806834.1"/>
    <property type="molecule type" value="Genomic_DNA"/>
</dbReference>
<keyword evidence="3" id="KW-1185">Reference proteome</keyword>
<sequence length="256" mass="27181">MAASAKAQGDSARRRLLRFLSQGEARLADSAARDRVLLDAGDRGTVSADRRQLAAMVREGILRTAGGRIALAAAQAGAAAASRDVGAVTIQTDDGPRTVVVNWSESPLSQLVRRKDRSGAPFLTAAEFQAGERLRADYTRGQIMPRLGANWVATVSSGRRDGGVAELTEAALAARIRVDKAIGAVGPELAGVLIDICCFLKGMETVEMERGWPVRSAKVVLKTALGALARHYDPATVPGRPRMLHWGATDYRPSIG</sequence>
<evidence type="ECO:0000313" key="2">
    <source>
        <dbReference type="EMBL" id="MEW9806834.1"/>
    </source>
</evidence>
<dbReference type="RefSeq" id="WP_367723960.1">
    <property type="nucleotide sequence ID" value="NZ_JBFOCI010000003.1"/>
</dbReference>
<protein>
    <submittedName>
        <fullName evidence="2">DUF6456 domain-containing protein</fullName>
    </submittedName>
</protein>
<comment type="caution">
    <text evidence="2">The sequence shown here is derived from an EMBL/GenBank/DDBJ whole genome shotgun (WGS) entry which is preliminary data.</text>
</comment>
<reference evidence="2 3" key="1">
    <citation type="submission" date="2024-06" db="EMBL/GenBank/DDBJ databases">
        <authorList>
            <person name="Tuo L."/>
        </authorList>
    </citation>
    <scope>NUCLEOTIDE SEQUENCE [LARGE SCALE GENOMIC DNA]</scope>
    <source>
        <strain evidence="2 3">ZMM04-5</strain>
    </source>
</reference>
<accession>A0ABV3R0H9</accession>
<gene>
    <name evidence="2" type="ORF">ABUE31_12655</name>
</gene>
<dbReference type="InterPro" id="IPR045599">
    <property type="entry name" value="DUF6456"/>
</dbReference>
<evidence type="ECO:0000259" key="1">
    <source>
        <dbReference type="Pfam" id="PF20057"/>
    </source>
</evidence>